<dbReference type="AlphaFoldDB" id="A0AAP2HIW3"/>
<keyword evidence="2" id="KW-0456">Lyase</keyword>
<dbReference type="Pfam" id="PF00682">
    <property type="entry name" value="HMGL-like"/>
    <property type="match status" value="1"/>
</dbReference>
<dbReference type="Proteomes" id="UP001196915">
    <property type="component" value="Unassembled WGS sequence"/>
</dbReference>
<organism evidence="4 5">
    <name type="scientific">Burkholderia multivorans</name>
    <dbReference type="NCBI Taxonomy" id="87883"/>
    <lineage>
        <taxon>Bacteria</taxon>
        <taxon>Pseudomonadati</taxon>
        <taxon>Pseudomonadota</taxon>
        <taxon>Betaproteobacteria</taxon>
        <taxon>Burkholderiales</taxon>
        <taxon>Burkholderiaceae</taxon>
        <taxon>Burkholderia</taxon>
        <taxon>Burkholderia cepacia complex</taxon>
    </lineage>
</organism>
<reference evidence="4" key="1">
    <citation type="submission" date="2021-06" db="EMBL/GenBank/DDBJ databases">
        <title>A collection of bacterial strains from the Burkholderia cepacia Research Laboratory and Repository.</title>
        <authorList>
            <person name="Lipuma J."/>
            <person name="Spilker T."/>
        </authorList>
    </citation>
    <scope>NUCLEOTIDE SEQUENCE</scope>
    <source>
        <strain evidence="4">AU37435</strain>
    </source>
</reference>
<dbReference type="InterPro" id="IPR043594">
    <property type="entry name" value="HMGL"/>
</dbReference>
<accession>A0AAP2HIW3</accession>
<evidence type="ECO:0000256" key="2">
    <source>
        <dbReference type="ARBA" id="ARBA00023239"/>
    </source>
</evidence>
<protein>
    <recommendedName>
        <fullName evidence="3">Pyruvate carboxyltransferase domain-containing protein</fullName>
    </recommendedName>
</protein>
<evidence type="ECO:0000313" key="4">
    <source>
        <dbReference type="EMBL" id="MBU9357010.1"/>
    </source>
</evidence>
<evidence type="ECO:0000313" key="5">
    <source>
        <dbReference type="Proteomes" id="UP001196915"/>
    </source>
</evidence>
<dbReference type="GO" id="GO:0046951">
    <property type="term" value="P:ketone body biosynthetic process"/>
    <property type="evidence" value="ECO:0007669"/>
    <property type="project" value="TreeGrafter"/>
</dbReference>
<evidence type="ECO:0000259" key="3">
    <source>
        <dbReference type="Pfam" id="PF00682"/>
    </source>
</evidence>
<sequence>MDARHQRYKRLHLHEVAPRDGLQNEAAFVDTDAKIALIDALSACGYAKIEVTSFTSPGRIARPAPALGADTDTVLESLGVDAATRDDWRARGVI</sequence>
<feature type="domain" description="Pyruvate carboxyltransferase" evidence="3">
    <location>
        <begin position="11"/>
        <end position="56"/>
    </location>
</feature>
<dbReference type="PANTHER" id="PTHR42738:SF7">
    <property type="entry name" value="HYDROXYMETHYLGLUTARYL-COA LYASE"/>
    <property type="match status" value="1"/>
</dbReference>
<dbReference type="GO" id="GO:0004419">
    <property type="term" value="F:hydroxymethylglutaryl-CoA lyase activity"/>
    <property type="evidence" value="ECO:0007669"/>
    <property type="project" value="TreeGrafter"/>
</dbReference>
<gene>
    <name evidence="4" type="ORF">KTE52_11790</name>
</gene>
<dbReference type="EMBL" id="JAHPMX010000004">
    <property type="protein sequence ID" value="MBU9357010.1"/>
    <property type="molecule type" value="Genomic_DNA"/>
</dbReference>
<dbReference type="GO" id="GO:0006552">
    <property type="term" value="P:L-leucine catabolic process"/>
    <property type="evidence" value="ECO:0007669"/>
    <property type="project" value="TreeGrafter"/>
</dbReference>
<dbReference type="GO" id="GO:0046872">
    <property type="term" value="F:metal ion binding"/>
    <property type="evidence" value="ECO:0007669"/>
    <property type="project" value="UniProtKB-KW"/>
</dbReference>
<keyword evidence="1" id="KW-0479">Metal-binding</keyword>
<dbReference type="InterPro" id="IPR000891">
    <property type="entry name" value="PYR_CT"/>
</dbReference>
<comment type="caution">
    <text evidence="4">The sequence shown here is derived from an EMBL/GenBank/DDBJ whole genome shotgun (WGS) entry which is preliminary data.</text>
</comment>
<name>A0AAP2HIW3_9BURK</name>
<evidence type="ECO:0000256" key="1">
    <source>
        <dbReference type="ARBA" id="ARBA00022723"/>
    </source>
</evidence>
<dbReference type="PANTHER" id="PTHR42738">
    <property type="entry name" value="HYDROXYMETHYLGLUTARYL-COA LYASE"/>
    <property type="match status" value="1"/>
</dbReference>
<proteinExistence type="predicted"/>